<dbReference type="EMBL" id="SIJB01000017">
    <property type="protein sequence ID" value="NBI28672.1"/>
    <property type="molecule type" value="Genomic_DNA"/>
</dbReference>
<dbReference type="Proteomes" id="UP000448943">
    <property type="component" value="Unassembled WGS sequence"/>
</dbReference>
<evidence type="ECO:0000313" key="1">
    <source>
        <dbReference type="EMBL" id="NBI28672.1"/>
    </source>
</evidence>
<reference evidence="1 2" key="1">
    <citation type="submission" date="2019-01" db="EMBL/GenBank/DDBJ databases">
        <title>Chengkuizengella sp. nov., isolated from deep-sea sediment of East Pacific Ocean.</title>
        <authorList>
            <person name="Yang J."/>
            <person name="Lai Q."/>
            <person name="Shao Z."/>
        </authorList>
    </citation>
    <scope>NUCLEOTIDE SEQUENCE [LARGE SCALE GENOMIC DNA]</scope>
    <source>
        <strain evidence="1 2">YPA3-1-1</strain>
    </source>
</reference>
<sequence>MNIELKSIENKKEFILDQMLIFDEHIINGTIIQFTPVSDSESIYKYHDYFKNHFFDDKEISKNEVIQLFDCFNGEWVLKVAVVKTNNLNIQFWRSTISSYTDGDFEEYIEITQDGDIQVFKLNNDCYRYYMNPLLKIYGY</sequence>
<accession>A0A6N9Q0L7</accession>
<dbReference type="AlphaFoldDB" id="A0A6N9Q0L7"/>
<evidence type="ECO:0000313" key="2">
    <source>
        <dbReference type="Proteomes" id="UP000448943"/>
    </source>
</evidence>
<keyword evidence="2" id="KW-1185">Reference proteome</keyword>
<dbReference type="OrthoDB" id="1902458at2"/>
<proteinExistence type="predicted"/>
<name>A0A6N9Q0L7_9BACL</name>
<protein>
    <submittedName>
        <fullName evidence="1">Uncharacterized protein</fullName>
    </submittedName>
</protein>
<gene>
    <name evidence="1" type="ORF">ERL59_06855</name>
</gene>
<organism evidence="1 2">
    <name type="scientific">Chengkuizengella marina</name>
    <dbReference type="NCBI Taxonomy" id="2507566"/>
    <lineage>
        <taxon>Bacteria</taxon>
        <taxon>Bacillati</taxon>
        <taxon>Bacillota</taxon>
        <taxon>Bacilli</taxon>
        <taxon>Bacillales</taxon>
        <taxon>Paenibacillaceae</taxon>
        <taxon>Chengkuizengella</taxon>
    </lineage>
</organism>
<comment type="caution">
    <text evidence="1">The sequence shown here is derived from an EMBL/GenBank/DDBJ whole genome shotgun (WGS) entry which is preliminary data.</text>
</comment>
<dbReference type="RefSeq" id="WP_160645469.1">
    <property type="nucleotide sequence ID" value="NZ_SIJB01000017.1"/>
</dbReference>